<protein>
    <submittedName>
        <fullName evidence="1">275_t:CDS:1</fullName>
    </submittedName>
</protein>
<keyword evidence="2" id="KW-1185">Reference proteome</keyword>
<feature type="non-terminal residue" evidence="1">
    <location>
        <position position="169"/>
    </location>
</feature>
<reference evidence="1" key="1">
    <citation type="submission" date="2021-06" db="EMBL/GenBank/DDBJ databases">
        <authorList>
            <person name="Kallberg Y."/>
            <person name="Tangrot J."/>
            <person name="Rosling A."/>
        </authorList>
    </citation>
    <scope>NUCLEOTIDE SEQUENCE</scope>
    <source>
        <strain evidence="1">IL203A</strain>
    </source>
</reference>
<accession>A0ACA9JZ97</accession>
<dbReference type="Proteomes" id="UP000789702">
    <property type="component" value="Unassembled WGS sequence"/>
</dbReference>
<proteinExistence type="predicted"/>
<name>A0ACA9JZ97_9GLOM</name>
<gene>
    <name evidence="1" type="ORF">DHETER_LOCUS404</name>
</gene>
<organism evidence="1 2">
    <name type="scientific">Dentiscutata heterogama</name>
    <dbReference type="NCBI Taxonomy" id="1316150"/>
    <lineage>
        <taxon>Eukaryota</taxon>
        <taxon>Fungi</taxon>
        <taxon>Fungi incertae sedis</taxon>
        <taxon>Mucoromycota</taxon>
        <taxon>Glomeromycotina</taxon>
        <taxon>Glomeromycetes</taxon>
        <taxon>Diversisporales</taxon>
        <taxon>Gigasporaceae</taxon>
        <taxon>Dentiscutata</taxon>
    </lineage>
</organism>
<evidence type="ECO:0000313" key="1">
    <source>
        <dbReference type="EMBL" id="CAG8443292.1"/>
    </source>
</evidence>
<evidence type="ECO:0000313" key="2">
    <source>
        <dbReference type="Proteomes" id="UP000789702"/>
    </source>
</evidence>
<dbReference type="EMBL" id="CAJVPU010000191">
    <property type="protein sequence ID" value="CAG8443292.1"/>
    <property type="molecule type" value="Genomic_DNA"/>
</dbReference>
<comment type="caution">
    <text evidence="1">The sequence shown here is derived from an EMBL/GenBank/DDBJ whole genome shotgun (WGS) entry which is preliminary data.</text>
</comment>
<sequence>MLEFPETYYFIYDKTKIDEYNTQATNKLMEDLIENNLSRDEAIVKYAQNFSKKTQLERFWHPVTFYFYGEGGAGKSNLVQKLFQSELYPKSKKQKNESSWWVGYQEEAFNFDQKNIDDETSAQYSKSDFCGMIWDLKYDKCKYTTENLKKIVQELNKDKPEEVIIKNNQ</sequence>